<dbReference type="OrthoDB" id="442325at2759"/>
<evidence type="ECO:0000259" key="3">
    <source>
        <dbReference type="Pfam" id="PF01370"/>
    </source>
</evidence>
<keyword evidence="5" id="KW-1185">Reference proteome</keyword>
<dbReference type="FunFam" id="3.40.50.720:FF:000336">
    <property type="entry name" value="Aldehyde reductase"/>
    <property type="match status" value="1"/>
</dbReference>
<organism evidence="4 5">
    <name type="scientific">Halteria grandinella</name>
    <dbReference type="NCBI Taxonomy" id="5974"/>
    <lineage>
        <taxon>Eukaryota</taxon>
        <taxon>Sar</taxon>
        <taxon>Alveolata</taxon>
        <taxon>Ciliophora</taxon>
        <taxon>Intramacronucleata</taxon>
        <taxon>Spirotrichea</taxon>
        <taxon>Stichotrichia</taxon>
        <taxon>Sporadotrichida</taxon>
        <taxon>Halteriidae</taxon>
        <taxon>Halteria</taxon>
    </lineage>
</organism>
<name>A0A8J8NM09_HALGN</name>
<reference evidence="4" key="1">
    <citation type="submission" date="2019-06" db="EMBL/GenBank/DDBJ databases">
        <authorList>
            <person name="Zheng W."/>
        </authorList>
    </citation>
    <scope>NUCLEOTIDE SEQUENCE</scope>
    <source>
        <strain evidence="4">QDHG01</strain>
    </source>
</reference>
<feature type="domain" description="NAD-dependent epimerase/dehydratase" evidence="3">
    <location>
        <begin position="9"/>
        <end position="247"/>
    </location>
</feature>
<gene>
    <name evidence="4" type="ORF">FGO68_gene2508</name>
</gene>
<dbReference type="Pfam" id="PF01370">
    <property type="entry name" value="Epimerase"/>
    <property type="match status" value="1"/>
</dbReference>
<evidence type="ECO:0000313" key="4">
    <source>
        <dbReference type="EMBL" id="TNV77308.1"/>
    </source>
</evidence>
<evidence type="ECO:0000256" key="2">
    <source>
        <dbReference type="ARBA" id="ARBA00023445"/>
    </source>
</evidence>
<dbReference type="InterPro" id="IPR001509">
    <property type="entry name" value="Epimerase_deHydtase"/>
</dbReference>
<dbReference type="AlphaFoldDB" id="A0A8J8NM09"/>
<keyword evidence="1" id="KW-0560">Oxidoreductase</keyword>
<dbReference type="Gene3D" id="3.40.50.720">
    <property type="entry name" value="NAD(P)-binding Rossmann-like Domain"/>
    <property type="match status" value="1"/>
</dbReference>
<dbReference type="CDD" id="cd05227">
    <property type="entry name" value="AR_SDR_e"/>
    <property type="match status" value="1"/>
</dbReference>
<sequence length="350" mass="38896">MVESSKLKVVITGISGFLGSQTCLKFLQDGTFQIRGTVRDSKNEKKLAPLRTAFGPLFDNLELFNADLLKPESLDAAIAGMDYVVHTASPCPLESPKDENELIKPAVEGTIAVMRAAHKHKVKRVVMTSSISAVSEQKPENHKESYDEGDWSDLQVCPPYEKSKTLAEKAAWEFLKSLPEDERFELVTINPVLILGPSLVAADFSSGQIIGAIMGGKYPGMPKIMLSIVDVRDVALAHFQALKVKEAANKRFILSDRGLWFLEIANILHTIYPEYRIAQSELGYCPIKVISWFDKKAARVLPKWGKNEVINSTRSREILGIEYITAEEAILEITKSLINNGVIPDKRVNK</sequence>
<protein>
    <recommendedName>
        <fullName evidence="3">NAD-dependent epimerase/dehydratase domain-containing protein</fullName>
    </recommendedName>
</protein>
<comment type="caution">
    <text evidence="4">The sequence shown here is derived from an EMBL/GenBank/DDBJ whole genome shotgun (WGS) entry which is preliminary data.</text>
</comment>
<dbReference type="PANTHER" id="PTHR10366">
    <property type="entry name" value="NAD DEPENDENT EPIMERASE/DEHYDRATASE"/>
    <property type="match status" value="1"/>
</dbReference>
<proteinExistence type="inferred from homology"/>
<dbReference type="Proteomes" id="UP000785679">
    <property type="component" value="Unassembled WGS sequence"/>
</dbReference>
<dbReference type="InterPro" id="IPR036291">
    <property type="entry name" value="NAD(P)-bd_dom_sf"/>
</dbReference>
<evidence type="ECO:0000313" key="5">
    <source>
        <dbReference type="Proteomes" id="UP000785679"/>
    </source>
</evidence>
<dbReference type="SUPFAM" id="SSF51735">
    <property type="entry name" value="NAD(P)-binding Rossmann-fold domains"/>
    <property type="match status" value="1"/>
</dbReference>
<dbReference type="InterPro" id="IPR050425">
    <property type="entry name" value="NAD(P)_dehydrat-like"/>
</dbReference>
<accession>A0A8J8NM09</accession>
<dbReference type="EMBL" id="RRYP01012142">
    <property type="protein sequence ID" value="TNV77308.1"/>
    <property type="molecule type" value="Genomic_DNA"/>
</dbReference>
<comment type="similarity">
    <text evidence="2">Belongs to the NAD(P)-dependent epimerase/dehydratase family. Dihydroflavonol-4-reductase subfamily.</text>
</comment>
<evidence type="ECO:0000256" key="1">
    <source>
        <dbReference type="ARBA" id="ARBA00023002"/>
    </source>
</evidence>
<dbReference type="GO" id="GO:0016616">
    <property type="term" value="F:oxidoreductase activity, acting on the CH-OH group of donors, NAD or NADP as acceptor"/>
    <property type="evidence" value="ECO:0007669"/>
    <property type="project" value="TreeGrafter"/>
</dbReference>
<dbReference type="PANTHER" id="PTHR10366:SF564">
    <property type="entry name" value="STEROL-4-ALPHA-CARBOXYLATE 3-DEHYDROGENASE, DECARBOXYLATING"/>
    <property type="match status" value="1"/>
</dbReference>